<dbReference type="RefSeq" id="WP_194506162.1">
    <property type="nucleotide sequence ID" value="NZ_JADILU010000001.1"/>
</dbReference>
<dbReference type="PROSITE" id="PS51257">
    <property type="entry name" value="PROKAR_LIPOPROTEIN"/>
    <property type="match status" value="1"/>
</dbReference>
<dbReference type="EMBL" id="JBHUOS010000010">
    <property type="protein sequence ID" value="MFD2916990.1"/>
    <property type="molecule type" value="Genomic_DNA"/>
</dbReference>
<dbReference type="Proteomes" id="UP001597548">
    <property type="component" value="Unassembled WGS sequence"/>
</dbReference>
<protein>
    <recommendedName>
        <fullName evidence="3">Lipoprotein</fullName>
    </recommendedName>
</protein>
<name>A0ABW5ZXP6_9FLAO</name>
<evidence type="ECO:0000313" key="2">
    <source>
        <dbReference type="Proteomes" id="UP001597548"/>
    </source>
</evidence>
<evidence type="ECO:0008006" key="3">
    <source>
        <dbReference type="Google" id="ProtNLM"/>
    </source>
</evidence>
<sequence length="154" mass="17542">MNSSKSLHFCVVLFIFILLMGCSNAFKLEKTAPIQYSKAYFQNWTSAIKIGSSGYNFHIANLTPAKNVVIDSVFFRNLKGRLVPDKGKYVCQLIKRDPISKGHVLNTIKDFPFEISNRACVISYREDGITKYFKINNVIENEGVYYENGPPNMQ</sequence>
<proteinExistence type="predicted"/>
<evidence type="ECO:0000313" key="1">
    <source>
        <dbReference type="EMBL" id="MFD2916990.1"/>
    </source>
</evidence>
<accession>A0ABW5ZXP6</accession>
<organism evidence="1 2">
    <name type="scientific">Psychroserpens luteus</name>
    <dbReference type="NCBI Taxonomy" id="1434066"/>
    <lineage>
        <taxon>Bacteria</taxon>
        <taxon>Pseudomonadati</taxon>
        <taxon>Bacteroidota</taxon>
        <taxon>Flavobacteriia</taxon>
        <taxon>Flavobacteriales</taxon>
        <taxon>Flavobacteriaceae</taxon>
        <taxon>Psychroserpens</taxon>
    </lineage>
</organism>
<reference evidence="2" key="1">
    <citation type="journal article" date="2019" name="Int. J. Syst. Evol. Microbiol.">
        <title>The Global Catalogue of Microorganisms (GCM) 10K type strain sequencing project: providing services to taxonomists for standard genome sequencing and annotation.</title>
        <authorList>
            <consortium name="The Broad Institute Genomics Platform"/>
            <consortium name="The Broad Institute Genome Sequencing Center for Infectious Disease"/>
            <person name="Wu L."/>
            <person name="Ma J."/>
        </authorList>
    </citation>
    <scope>NUCLEOTIDE SEQUENCE [LARGE SCALE GENOMIC DNA]</scope>
    <source>
        <strain evidence="2">KCTC 32514</strain>
    </source>
</reference>
<comment type="caution">
    <text evidence="1">The sequence shown here is derived from an EMBL/GenBank/DDBJ whole genome shotgun (WGS) entry which is preliminary data.</text>
</comment>
<keyword evidence="2" id="KW-1185">Reference proteome</keyword>
<gene>
    <name evidence="1" type="ORF">ACFS29_15155</name>
</gene>